<dbReference type="HOGENOM" id="CLU_2620773_0_0_3"/>
<dbReference type="AlphaFoldDB" id="Q31PH6"/>
<dbReference type="Proteomes" id="UP000889800">
    <property type="component" value="Chromosome"/>
</dbReference>
<gene>
    <name evidence="2" type="ordered locus">Synpcc7942_1013</name>
</gene>
<accession>Q31PH6</accession>
<evidence type="ECO:0000313" key="3">
    <source>
        <dbReference type="Proteomes" id="UP000889800"/>
    </source>
</evidence>
<evidence type="ECO:0000313" key="2">
    <source>
        <dbReference type="EMBL" id="ABB57043.1"/>
    </source>
</evidence>
<dbReference type="BioCyc" id="SYNEL:SYNPCC7942_1013-MONOMER"/>
<protein>
    <submittedName>
        <fullName evidence="2">Uncharacterized protein</fullName>
    </submittedName>
</protein>
<name>Q31PH6_SYNE7</name>
<organism evidence="2 3">
    <name type="scientific">Synechococcus elongatus (strain ATCC 33912 / PCC 7942 / FACHB-805)</name>
    <name type="common">Anacystis nidulans R2</name>
    <dbReference type="NCBI Taxonomy" id="1140"/>
    <lineage>
        <taxon>Bacteria</taxon>
        <taxon>Bacillati</taxon>
        <taxon>Cyanobacteriota</taxon>
        <taxon>Cyanophyceae</taxon>
        <taxon>Synechococcales</taxon>
        <taxon>Synechococcaceae</taxon>
        <taxon>Synechococcus</taxon>
    </lineage>
</organism>
<proteinExistence type="predicted"/>
<dbReference type="GeneID" id="72429866"/>
<feature type="region of interest" description="Disordered" evidence="1">
    <location>
        <begin position="45"/>
        <end position="78"/>
    </location>
</feature>
<dbReference type="STRING" id="1140.Synpcc7942_1013"/>
<dbReference type="PaxDb" id="1140-Synpcc7942_1013"/>
<evidence type="ECO:0000256" key="1">
    <source>
        <dbReference type="SAM" id="MobiDB-lite"/>
    </source>
</evidence>
<dbReference type="EMBL" id="CP000100">
    <property type="protein sequence ID" value="ABB57043.1"/>
    <property type="molecule type" value="Genomic_DNA"/>
</dbReference>
<dbReference type="RefSeq" id="WP_011377830.1">
    <property type="nucleotide sequence ID" value="NC_007604.1"/>
</dbReference>
<dbReference type="KEGG" id="syf:Synpcc7942_1013"/>
<keyword evidence="3" id="KW-1185">Reference proteome</keyword>
<sequence>MERFAGIALALFGLFCLFLPTTRRDRWLSAVPAIVAGGMLHWQSERDRQEQAQRQADQPLDLEAGDVLDPTRNKPGRT</sequence>
<reference evidence="3" key="1">
    <citation type="submission" date="2005-08" db="EMBL/GenBank/DDBJ databases">
        <title>Complete sequence of chromosome 1 of Synechococcus elongatus PCC 7942.</title>
        <authorList>
            <consortium name="US DOE Joint Genome Institute"/>
            <person name="Copeland A."/>
            <person name="Lucas S."/>
            <person name="Lapidus A."/>
            <person name="Barry K."/>
            <person name="Detter J.C."/>
            <person name="Glavina T."/>
            <person name="Hammon N."/>
            <person name="Israni S."/>
            <person name="Pitluck S."/>
            <person name="Schmutz J."/>
            <person name="Larimer F."/>
            <person name="Land M."/>
            <person name="Kyrpides N."/>
            <person name="Lykidis A."/>
            <person name="Richardson P."/>
        </authorList>
    </citation>
    <scope>NUCLEOTIDE SEQUENCE [LARGE SCALE GENOMIC DNA]</scope>
    <source>
        <strain evidence="3">ATCC 33912 / PCC 7942 / FACHB-805</strain>
    </source>
</reference>